<keyword evidence="1" id="KW-0732">Signal</keyword>
<dbReference type="InterPro" id="IPR036237">
    <property type="entry name" value="Xyl_isomerase-like_sf"/>
</dbReference>
<feature type="chain" id="PRO_5037368317" description="Xylose isomerase-like TIM barrel domain-containing protein" evidence="1">
    <location>
        <begin position="25"/>
        <end position="337"/>
    </location>
</feature>
<sequence>MTKTTLTGVSRLMLLFLLAVSVFSCKNNNQEENPAEVATSEPEEEEKDLFFKISLAQWSLSQPIFEGELDPMDFAEKANEMGFEGIEYVSQLYTPMYKDSADPEAALQIVLDTLKSRSDKFNVDNVLIMVDGEGDLASNSEEERDEAVENHKKWVDAAEFLGAHSIRVNLFGSEVPEEWQENAVDGLTKLSEYAAGKDINVLVENHGYLSSNAALLVEVMERVDMENCGTLPDFGNFCLKREGGERWEAKCVEEYPIYQGVEELMEHAKAVSAKSYDFDETGQETKIDFGRMLQIVKDAGYTGYIGVEYEGQRMSPEEGIIATKEILIEEGKKLSNQ</sequence>
<dbReference type="Gene3D" id="3.20.20.150">
    <property type="entry name" value="Divalent-metal-dependent TIM barrel enzymes"/>
    <property type="match status" value="1"/>
</dbReference>
<proteinExistence type="predicted"/>
<dbReference type="RefSeq" id="WP_189605034.1">
    <property type="nucleotide sequence ID" value="NZ_BMXB01000010.1"/>
</dbReference>
<dbReference type="InterPro" id="IPR013022">
    <property type="entry name" value="Xyl_isomerase-like_TIM-brl"/>
</dbReference>
<keyword evidence="4" id="KW-1185">Reference proteome</keyword>
<reference evidence="3" key="1">
    <citation type="journal article" date="2014" name="Int. J. Syst. Evol. Microbiol.">
        <title>Complete genome sequence of Corynebacterium casei LMG S-19264T (=DSM 44701T), isolated from a smear-ripened cheese.</title>
        <authorList>
            <consortium name="US DOE Joint Genome Institute (JGI-PGF)"/>
            <person name="Walter F."/>
            <person name="Albersmeier A."/>
            <person name="Kalinowski J."/>
            <person name="Ruckert C."/>
        </authorList>
    </citation>
    <scope>NUCLEOTIDE SEQUENCE</scope>
    <source>
        <strain evidence="3">KCTC 12719</strain>
    </source>
</reference>
<evidence type="ECO:0000256" key="1">
    <source>
        <dbReference type="SAM" id="SignalP"/>
    </source>
</evidence>
<dbReference type="Pfam" id="PF01261">
    <property type="entry name" value="AP_endonuc_2"/>
    <property type="match status" value="1"/>
</dbReference>
<protein>
    <recommendedName>
        <fullName evidence="2">Xylose isomerase-like TIM barrel domain-containing protein</fullName>
    </recommendedName>
</protein>
<feature type="signal peptide" evidence="1">
    <location>
        <begin position="1"/>
        <end position="24"/>
    </location>
</feature>
<dbReference type="SUPFAM" id="SSF51658">
    <property type="entry name" value="Xylose isomerase-like"/>
    <property type="match status" value="1"/>
</dbReference>
<organism evidence="3 4">
    <name type="scientific">Salinimicrobium marinum</name>
    <dbReference type="NCBI Taxonomy" id="680283"/>
    <lineage>
        <taxon>Bacteria</taxon>
        <taxon>Pseudomonadati</taxon>
        <taxon>Bacteroidota</taxon>
        <taxon>Flavobacteriia</taxon>
        <taxon>Flavobacteriales</taxon>
        <taxon>Flavobacteriaceae</taxon>
        <taxon>Salinimicrobium</taxon>
    </lineage>
</organism>
<evidence type="ECO:0000313" key="3">
    <source>
        <dbReference type="EMBL" id="GHA42095.1"/>
    </source>
</evidence>
<dbReference type="AlphaFoldDB" id="A0A918SHF7"/>
<dbReference type="Proteomes" id="UP000610456">
    <property type="component" value="Unassembled WGS sequence"/>
</dbReference>
<comment type="caution">
    <text evidence="3">The sequence shown here is derived from an EMBL/GenBank/DDBJ whole genome shotgun (WGS) entry which is preliminary data.</text>
</comment>
<feature type="domain" description="Xylose isomerase-like TIM barrel" evidence="2">
    <location>
        <begin position="76"/>
        <end position="322"/>
    </location>
</feature>
<name>A0A918SHF7_9FLAO</name>
<evidence type="ECO:0000259" key="2">
    <source>
        <dbReference type="Pfam" id="PF01261"/>
    </source>
</evidence>
<reference evidence="3" key="2">
    <citation type="submission" date="2020-09" db="EMBL/GenBank/DDBJ databases">
        <authorList>
            <person name="Sun Q."/>
            <person name="Kim S."/>
        </authorList>
    </citation>
    <scope>NUCLEOTIDE SEQUENCE</scope>
    <source>
        <strain evidence="3">KCTC 12719</strain>
    </source>
</reference>
<dbReference type="PROSITE" id="PS51257">
    <property type="entry name" value="PROKAR_LIPOPROTEIN"/>
    <property type="match status" value="1"/>
</dbReference>
<dbReference type="PANTHER" id="PTHR12110">
    <property type="entry name" value="HYDROXYPYRUVATE ISOMERASE"/>
    <property type="match status" value="1"/>
</dbReference>
<accession>A0A918SHF7</accession>
<dbReference type="PANTHER" id="PTHR12110:SF53">
    <property type="entry name" value="BLR5974 PROTEIN"/>
    <property type="match status" value="1"/>
</dbReference>
<evidence type="ECO:0000313" key="4">
    <source>
        <dbReference type="Proteomes" id="UP000610456"/>
    </source>
</evidence>
<gene>
    <name evidence="3" type="ORF">GCM10007103_24270</name>
</gene>
<dbReference type="InterPro" id="IPR050312">
    <property type="entry name" value="IolE/XylAMocC-like"/>
</dbReference>
<dbReference type="EMBL" id="BMXB01000010">
    <property type="protein sequence ID" value="GHA42095.1"/>
    <property type="molecule type" value="Genomic_DNA"/>
</dbReference>